<feature type="binding site" evidence="7">
    <location>
        <position position="79"/>
    </location>
    <ligand>
        <name>Zn(2+)</name>
        <dbReference type="ChEBI" id="CHEBI:29105"/>
        <note>catalytic</note>
    </ligand>
</feature>
<keyword evidence="2 7" id="KW-0819">tRNA processing</keyword>
<dbReference type="Pfam" id="PF14437">
    <property type="entry name" value="MafB19-deam"/>
    <property type="match status" value="1"/>
</dbReference>
<organism evidence="9 10">
    <name type="scientific">Parashewanella spongiae</name>
    <dbReference type="NCBI Taxonomy" id="342950"/>
    <lineage>
        <taxon>Bacteria</taxon>
        <taxon>Pseudomonadati</taxon>
        <taxon>Pseudomonadota</taxon>
        <taxon>Gammaproteobacteria</taxon>
        <taxon>Alteromonadales</taxon>
        <taxon>Shewanellaceae</taxon>
        <taxon>Parashewanella</taxon>
    </lineage>
</organism>
<evidence type="ECO:0000259" key="8">
    <source>
        <dbReference type="PROSITE" id="PS51747"/>
    </source>
</evidence>
<dbReference type="PANTHER" id="PTHR11079:SF202">
    <property type="entry name" value="TRNA-SPECIFIC ADENOSINE DEAMINASE"/>
    <property type="match status" value="1"/>
</dbReference>
<evidence type="ECO:0000256" key="3">
    <source>
        <dbReference type="ARBA" id="ARBA00022723"/>
    </source>
</evidence>
<dbReference type="GO" id="GO:0002100">
    <property type="term" value="P:tRNA wobble adenosine to inosine editing"/>
    <property type="evidence" value="ECO:0007669"/>
    <property type="project" value="UniProtKB-UniRule"/>
</dbReference>
<name>A0A3A6TPY8_9GAMM</name>
<dbReference type="InterPro" id="IPR016193">
    <property type="entry name" value="Cytidine_deaminase-like"/>
</dbReference>
<dbReference type="InterPro" id="IPR058535">
    <property type="entry name" value="MafB19-deam"/>
</dbReference>
<dbReference type="CDD" id="cd01285">
    <property type="entry name" value="nucleoside_deaminase"/>
    <property type="match status" value="1"/>
</dbReference>
<comment type="catalytic activity">
    <reaction evidence="6 7">
        <text>adenosine(34) in tRNA + H2O + H(+) = inosine(34) in tRNA + NH4(+)</text>
        <dbReference type="Rhea" id="RHEA:43168"/>
        <dbReference type="Rhea" id="RHEA-COMP:10373"/>
        <dbReference type="Rhea" id="RHEA-COMP:10374"/>
        <dbReference type="ChEBI" id="CHEBI:15377"/>
        <dbReference type="ChEBI" id="CHEBI:15378"/>
        <dbReference type="ChEBI" id="CHEBI:28938"/>
        <dbReference type="ChEBI" id="CHEBI:74411"/>
        <dbReference type="ChEBI" id="CHEBI:82852"/>
        <dbReference type="EC" id="3.5.4.33"/>
    </reaction>
</comment>
<evidence type="ECO:0000313" key="10">
    <source>
        <dbReference type="Proteomes" id="UP000273022"/>
    </source>
</evidence>
<dbReference type="AlphaFoldDB" id="A0A3A6TPY8"/>
<dbReference type="FunFam" id="3.40.140.10:FF:000005">
    <property type="entry name" value="tRNA-specific adenosine deaminase"/>
    <property type="match status" value="1"/>
</dbReference>
<feature type="binding site" evidence="7">
    <location>
        <position position="46"/>
    </location>
    <ligand>
        <name>Zn(2+)</name>
        <dbReference type="ChEBI" id="CHEBI:29105"/>
        <note>catalytic</note>
    </ligand>
</feature>
<comment type="function">
    <text evidence="7">Catalyzes the deamination of adenosine to inosine at the wobble position 34 of tRNA(Arg2).</text>
</comment>
<keyword evidence="4 7" id="KW-0378">Hydrolase</keyword>
<dbReference type="HAMAP" id="MF_00972">
    <property type="entry name" value="tRNA_aden_deaminase"/>
    <property type="match status" value="1"/>
</dbReference>
<dbReference type="OrthoDB" id="9802676at2"/>
<dbReference type="GO" id="GO:0008270">
    <property type="term" value="F:zinc ion binding"/>
    <property type="evidence" value="ECO:0007669"/>
    <property type="project" value="UniProtKB-UniRule"/>
</dbReference>
<keyword evidence="10" id="KW-1185">Reference proteome</keyword>
<accession>A0A3A6TPY8</accession>
<comment type="cofactor">
    <cofactor evidence="7">
        <name>Zn(2+)</name>
        <dbReference type="ChEBI" id="CHEBI:29105"/>
    </cofactor>
    <text evidence="7">Binds 1 zinc ion per subunit.</text>
</comment>
<feature type="binding site" evidence="7">
    <location>
        <position position="76"/>
    </location>
    <ligand>
        <name>Zn(2+)</name>
        <dbReference type="ChEBI" id="CHEBI:29105"/>
        <note>catalytic</note>
    </ligand>
</feature>
<evidence type="ECO:0000256" key="4">
    <source>
        <dbReference type="ARBA" id="ARBA00022801"/>
    </source>
</evidence>
<evidence type="ECO:0000256" key="1">
    <source>
        <dbReference type="ARBA" id="ARBA00011738"/>
    </source>
</evidence>
<dbReference type="InterPro" id="IPR002125">
    <property type="entry name" value="CMP_dCMP_dom"/>
</dbReference>
<protein>
    <recommendedName>
        <fullName evidence="7">tRNA-specific adenosine deaminase</fullName>
        <ecNumber evidence="7">3.5.4.33</ecNumber>
    </recommendedName>
</protein>
<dbReference type="PANTHER" id="PTHR11079">
    <property type="entry name" value="CYTOSINE DEAMINASE FAMILY MEMBER"/>
    <property type="match status" value="1"/>
</dbReference>
<evidence type="ECO:0000256" key="5">
    <source>
        <dbReference type="ARBA" id="ARBA00022833"/>
    </source>
</evidence>
<dbReference type="EMBL" id="QYYH01000120">
    <property type="protein sequence ID" value="RJY07451.1"/>
    <property type="molecule type" value="Genomic_DNA"/>
</dbReference>
<dbReference type="GO" id="GO:0052717">
    <property type="term" value="F:tRNA-specific adenosine-34 deaminase activity"/>
    <property type="evidence" value="ECO:0007669"/>
    <property type="project" value="UniProtKB-UniRule"/>
</dbReference>
<dbReference type="InterPro" id="IPR028883">
    <property type="entry name" value="tRNA_aden_deaminase"/>
</dbReference>
<evidence type="ECO:0000256" key="2">
    <source>
        <dbReference type="ARBA" id="ARBA00022694"/>
    </source>
</evidence>
<gene>
    <name evidence="7 9" type="primary">tadA</name>
    <name evidence="9" type="ORF">D5R81_15815</name>
</gene>
<proteinExistence type="inferred from homology"/>
<keyword evidence="5 7" id="KW-0862">Zinc</keyword>
<sequence>MQQAMNMAEQAEAMGEVPVGAILVKNNEVIATGYNLSIGDHNPCGHAEILCLQNAGKALENYRLIDTTLYITLEPCAMCAGAIVHARVGRVVFGAKDEKTGAAGTVLNVLQHSSANHVVEVESGVLAEECGQQLSQFFKRRRKEKKLLKQQKQT</sequence>
<dbReference type="SUPFAM" id="SSF53927">
    <property type="entry name" value="Cytidine deaminase-like"/>
    <property type="match status" value="1"/>
</dbReference>
<dbReference type="Gene3D" id="3.40.140.10">
    <property type="entry name" value="Cytidine Deaminase, domain 2"/>
    <property type="match status" value="1"/>
</dbReference>
<dbReference type="NCBIfam" id="NF008113">
    <property type="entry name" value="PRK10860.1"/>
    <property type="match status" value="1"/>
</dbReference>
<dbReference type="EC" id="3.5.4.33" evidence="7"/>
<feature type="domain" description="CMP/dCMP-type deaminase" evidence="8">
    <location>
        <begin position="1"/>
        <end position="107"/>
    </location>
</feature>
<comment type="caution">
    <text evidence="9">The sequence shown here is derived from an EMBL/GenBank/DDBJ whole genome shotgun (WGS) entry which is preliminary data.</text>
</comment>
<evidence type="ECO:0000313" key="9">
    <source>
        <dbReference type="EMBL" id="RJY07451.1"/>
    </source>
</evidence>
<evidence type="ECO:0000256" key="7">
    <source>
        <dbReference type="HAMAP-Rule" id="MF_00972"/>
    </source>
</evidence>
<comment type="similarity">
    <text evidence="7">Belongs to the cytidine and deoxycytidylate deaminase family.</text>
</comment>
<reference evidence="9 10" key="1">
    <citation type="submission" date="2018-09" db="EMBL/GenBank/DDBJ databases">
        <title>Phylogeny of the Shewanellaceae, and recommendation for two new genera, Pseudoshewanella and Parashewanella.</title>
        <authorList>
            <person name="Wang G."/>
        </authorList>
    </citation>
    <scope>NUCLEOTIDE SEQUENCE [LARGE SCALE GENOMIC DNA]</scope>
    <source>
        <strain evidence="9 10">KCTC 22492</strain>
    </source>
</reference>
<feature type="active site" description="Proton donor" evidence="7">
    <location>
        <position position="48"/>
    </location>
</feature>
<keyword evidence="3 7" id="KW-0479">Metal-binding</keyword>
<evidence type="ECO:0000256" key="6">
    <source>
        <dbReference type="ARBA" id="ARBA00048045"/>
    </source>
</evidence>
<dbReference type="Proteomes" id="UP000273022">
    <property type="component" value="Unassembled WGS sequence"/>
</dbReference>
<comment type="subunit">
    <text evidence="1 7">Homodimer.</text>
</comment>
<dbReference type="PROSITE" id="PS51747">
    <property type="entry name" value="CYT_DCMP_DEAMINASES_2"/>
    <property type="match status" value="1"/>
</dbReference>